<dbReference type="PRINTS" id="PR00313">
    <property type="entry name" value="CABNDNGRPT"/>
</dbReference>
<reference evidence="6" key="1">
    <citation type="submission" date="2024-07" db="EMBL/GenBank/DDBJ databases">
        <authorList>
            <person name="Kim Y.J."/>
            <person name="Jeong J.Y."/>
        </authorList>
    </citation>
    <scope>NUCLEOTIDE SEQUENCE</scope>
    <source>
        <strain evidence="6">GIHE-MW2</strain>
    </source>
</reference>
<evidence type="ECO:0000259" key="5">
    <source>
        <dbReference type="PROSITE" id="PS50203"/>
    </source>
</evidence>
<dbReference type="InterPro" id="IPR018247">
    <property type="entry name" value="EF_Hand_1_Ca_BS"/>
</dbReference>
<keyword evidence="3" id="KW-0378">Hydrolase</keyword>
<dbReference type="InterPro" id="IPR050557">
    <property type="entry name" value="RTX_toxin/Mannuronan_C5-epim"/>
</dbReference>
<dbReference type="SUPFAM" id="SSF54001">
    <property type="entry name" value="Cysteine proteinases"/>
    <property type="match status" value="1"/>
</dbReference>
<gene>
    <name evidence="6" type="ORF">ABWT76_002993</name>
</gene>
<dbReference type="PANTHER" id="PTHR38340:SF1">
    <property type="entry name" value="S-LAYER PROTEIN"/>
    <property type="match status" value="1"/>
</dbReference>
<dbReference type="PANTHER" id="PTHR38340">
    <property type="entry name" value="S-LAYER PROTEIN"/>
    <property type="match status" value="1"/>
</dbReference>
<organism evidence="6">
    <name type="scientific">Planktothricoides raciborskii GIHE-MW2</name>
    <dbReference type="NCBI Taxonomy" id="2792601"/>
    <lineage>
        <taxon>Bacteria</taxon>
        <taxon>Bacillati</taxon>
        <taxon>Cyanobacteriota</taxon>
        <taxon>Cyanophyceae</taxon>
        <taxon>Oscillatoriophycideae</taxon>
        <taxon>Oscillatoriales</taxon>
        <taxon>Oscillatoriaceae</taxon>
        <taxon>Planktothricoides</taxon>
    </lineage>
</organism>
<accession>A0AAU8JMG2</accession>
<dbReference type="InterPro" id="IPR001343">
    <property type="entry name" value="Hemolysn_Ca-bd"/>
</dbReference>
<dbReference type="Gene3D" id="3.90.70.10">
    <property type="entry name" value="Cysteine proteinases"/>
    <property type="match status" value="1"/>
</dbReference>
<evidence type="ECO:0000313" key="6">
    <source>
        <dbReference type="EMBL" id="XCM40019.1"/>
    </source>
</evidence>
<dbReference type="PROSITE" id="PS00018">
    <property type="entry name" value="EF_HAND_1"/>
    <property type="match status" value="1"/>
</dbReference>
<evidence type="ECO:0000256" key="1">
    <source>
        <dbReference type="ARBA" id="ARBA00004613"/>
    </source>
</evidence>
<dbReference type="GO" id="GO:0004198">
    <property type="term" value="F:calcium-dependent cysteine-type endopeptidase activity"/>
    <property type="evidence" value="ECO:0007669"/>
    <property type="project" value="InterPro"/>
</dbReference>
<dbReference type="EMBL" id="CP159837">
    <property type="protein sequence ID" value="XCM40019.1"/>
    <property type="molecule type" value="Genomic_DNA"/>
</dbReference>
<name>A0AAU8JMG2_9CYAN</name>
<dbReference type="InterPro" id="IPR001300">
    <property type="entry name" value="Peptidase_C2_calpain_cat"/>
</dbReference>
<evidence type="ECO:0000256" key="3">
    <source>
        <dbReference type="PROSITE-ProRule" id="PRU00239"/>
    </source>
</evidence>
<feature type="active site" evidence="3">
    <location>
        <position position="865"/>
    </location>
</feature>
<keyword evidence="3 6" id="KW-0645">Protease</keyword>
<feature type="active site" evidence="3">
    <location>
        <position position="885"/>
    </location>
</feature>
<feature type="active site" evidence="3">
    <location>
        <position position="663"/>
    </location>
</feature>
<dbReference type="SUPFAM" id="SSF51120">
    <property type="entry name" value="beta-Roll"/>
    <property type="match status" value="1"/>
</dbReference>
<proteinExistence type="predicted"/>
<feature type="domain" description="Calpain catalytic" evidence="5">
    <location>
        <begin position="653"/>
        <end position="924"/>
    </location>
</feature>
<feature type="region of interest" description="Disordered" evidence="4">
    <location>
        <begin position="579"/>
        <end position="601"/>
    </location>
</feature>
<dbReference type="Pfam" id="PF00353">
    <property type="entry name" value="HemolysinCabind"/>
    <property type="match status" value="2"/>
</dbReference>
<dbReference type="PROSITE" id="PS50203">
    <property type="entry name" value="CALPAIN_CAT"/>
    <property type="match status" value="1"/>
</dbReference>
<protein>
    <submittedName>
        <fullName evidence="6">C2 family cysteine protease</fullName>
    </submittedName>
</protein>
<keyword evidence="3" id="KW-0788">Thiol protease</keyword>
<keyword evidence="2" id="KW-0964">Secreted</keyword>
<dbReference type="Pfam" id="PF00648">
    <property type="entry name" value="Peptidase_C2"/>
    <property type="match status" value="1"/>
</dbReference>
<comment type="subcellular location">
    <subcellularLocation>
        <location evidence="1">Secreted</location>
    </subcellularLocation>
</comment>
<dbReference type="SMART" id="SM00230">
    <property type="entry name" value="CysPc"/>
    <property type="match status" value="1"/>
</dbReference>
<dbReference type="InterPro" id="IPR011049">
    <property type="entry name" value="Serralysin-like_metalloprot_C"/>
</dbReference>
<dbReference type="PROSITE" id="PS00330">
    <property type="entry name" value="HEMOLYSIN_CALCIUM"/>
    <property type="match status" value="2"/>
</dbReference>
<dbReference type="Gene3D" id="2.60.120.380">
    <property type="match status" value="2"/>
</dbReference>
<dbReference type="AlphaFoldDB" id="A0AAU8JMG2"/>
<dbReference type="RefSeq" id="WP_054464304.1">
    <property type="nucleotide sequence ID" value="NZ_CP159837.1"/>
</dbReference>
<dbReference type="GO" id="GO:0005576">
    <property type="term" value="C:extracellular region"/>
    <property type="evidence" value="ECO:0007669"/>
    <property type="project" value="UniProtKB-SubCell"/>
</dbReference>
<evidence type="ECO:0000256" key="4">
    <source>
        <dbReference type="SAM" id="MobiDB-lite"/>
    </source>
</evidence>
<dbReference type="SUPFAM" id="SSF89260">
    <property type="entry name" value="Collagen-binding domain"/>
    <property type="match status" value="2"/>
</dbReference>
<evidence type="ECO:0000256" key="2">
    <source>
        <dbReference type="ARBA" id="ARBA00022525"/>
    </source>
</evidence>
<dbReference type="InterPro" id="IPR018511">
    <property type="entry name" value="Hemolysin-typ_Ca-bd_CS"/>
</dbReference>
<dbReference type="GO" id="GO:0006508">
    <property type="term" value="P:proteolysis"/>
    <property type="evidence" value="ECO:0007669"/>
    <property type="project" value="UniProtKB-KW"/>
</dbReference>
<dbReference type="GO" id="GO:0005509">
    <property type="term" value="F:calcium ion binding"/>
    <property type="evidence" value="ECO:0007669"/>
    <property type="project" value="InterPro"/>
</dbReference>
<sequence>MADNFFDLDDSVNLFTIGAEIPSGAIIRGLGGQDLIVGSGNPDAIHGNTGADTLYGMDGNDTLQGGRGSDLLLGNRGDDLIFGERGNDVIFGGQGNDLLDGGVGDDFLAGDAGTDTLTGGDGSDAFVLDIRHGSSDRNLADVITDFSVEDGDVFAVTDGANDNLTEADLTLETVGTETFISLTATGEFLARVQGVTAEELTGTFSTVRATRDDTESGATVLNALPGQTSIQGQVGETDYQDFFELQVTETSIVDLSLTGLTADADLFLYQDLDADGELGGDEIISASSRWGNADEAIENVTLDQGRYFIGVEQFEGDTSYNLSISGVAGTVARDLAGSEPSTARLLPPDGEVELHDYLGGTDAVDTYRLEVLNGGYLDLFTTYQEADLNLTLWSDTNGNNQLDADETIAQGTNEIQQDVISPGTYYVNVTALGAGTAYEILSISEPGSRVGIESYNPLFPGVPTTGTLDQNDAFDFNDDENYADPYLLSEIGAGLTVTITQESKDFDAYLTVVDLITGEVIAENDDIDTEGGNFNAQVSFTSEQGGQYVVYASSVDSPGIGEYTLNTTLTGTVTQTVFSSDSASSDDQSEEGSDSLSSSSVVSTAASSISDQLPPPIFNEEGDRADTGLTQDVLHNLVYQPLTGGLITPIQLNNLNQGNFGNCAFIAALAATFGKIEDPSTANLKQSEVLNSAITTDGSNYTLKFYNYLTSQPGNVMVNNQVVTKDDNLFGATWDNLNPVEPTEASGQRIWGAIFERAYAKWRGQETGKNGYDVMGNGDVGGRSLKRVTGKAIQEISWDPSQSDPEYSLIQFSQDIDGSYNNLGSITQEEIFNRIQTALNEGRYVMTGTISEAEKLSQGALVGGHAYSVHNAYEMNGRKMILVRNPWGTDTSKGAVDNLNDGFVAITFETFLNNFDGVSLSQADSP</sequence>
<dbReference type="Gene3D" id="2.150.10.10">
    <property type="entry name" value="Serralysin-like metalloprotease, C-terminal"/>
    <property type="match status" value="2"/>
</dbReference>
<dbReference type="InterPro" id="IPR038765">
    <property type="entry name" value="Papain-like_cys_pep_sf"/>
</dbReference>